<evidence type="ECO:0000313" key="3">
    <source>
        <dbReference type="EMBL" id="RGK51382.1"/>
    </source>
</evidence>
<feature type="signal peptide" evidence="1">
    <location>
        <begin position="1"/>
        <end position="19"/>
    </location>
</feature>
<dbReference type="Gene3D" id="2.70.70.10">
    <property type="entry name" value="Glucose Permease (Domain IIA)"/>
    <property type="match status" value="1"/>
</dbReference>
<dbReference type="InterPro" id="IPR011055">
    <property type="entry name" value="Dup_hybrid_motif"/>
</dbReference>
<dbReference type="EMBL" id="QSQT01000043">
    <property type="protein sequence ID" value="RGK51382.1"/>
    <property type="molecule type" value="Genomic_DNA"/>
</dbReference>
<keyword evidence="4" id="KW-1185">Reference proteome</keyword>
<dbReference type="Proteomes" id="UP000260862">
    <property type="component" value="Unassembled WGS sequence"/>
</dbReference>
<feature type="chain" id="PRO_5017717759" evidence="1">
    <location>
        <begin position="20"/>
        <end position="553"/>
    </location>
</feature>
<dbReference type="SUPFAM" id="SSF51261">
    <property type="entry name" value="Duplicated hybrid motif"/>
    <property type="match status" value="1"/>
</dbReference>
<dbReference type="Pfam" id="PF01551">
    <property type="entry name" value="Peptidase_M23"/>
    <property type="match status" value="1"/>
</dbReference>
<dbReference type="PANTHER" id="PTHR21666">
    <property type="entry name" value="PEPTIDASE-RELATED"/>
    <property type="match status" value="1"/>
</dbReference>
<name>A0A3E4MPQ9_9BACT</name>
<organism evidence="3 4">
    <name type="scientific">Phocaeicola plebeius</name>
    <dbReference type="NCBI Taxonomy" id="310297"/>
    <lineage>
        <taxon>Bacteria</taxon>
        <taxon>Pseudomonadati</taxon>
        <taxon>Bacteroidota</taxon>
        <taxon>Bacteroidia</taxon>
        <taxon>Bacteroidales</taxon>
        <taxon>Bacteroidaceae</taxon>
        <taxon>Phocaeicola</taxon>
    </lineage>
</organism>
<accession>A0A3E4MPQ9</accession>
<gene>
    <name evidence="3" type="ORF">DXD04_15295</name>
</gene>
<proteinExistence type="predicted"/>
<dbReference type="GO" id="GO:0004222">
    <property type="term" value="F:metalloendopeptidase activity"/>
    <property type="evidence" value="ECO:0007669"/>
    <property type="project" value="TreeGrafter"/>
</dbReference>
<dbReference type="InterPro" id="IPR050570">
    <property type="entry name" value="Cell_wall_metabolism_enzyme"/>
</dbReference>
<evidence type="ECO:0000313" key="4">
    <source>
        <dbReference type="Proteomes" id="UP000260862"/>
    </source>
</evidence>
<dbReference type="InterPro" id="IPR016047">
    <property type="entry name" value="M23ase_b-sheet_dom"/>
</dbReference>
<sequence length="553" mass="62617">MRQKMILALVLGGMLSAQAQHVQESKFCSPFDFPILLSANFGELRPNHFHNGLDIKTQGVTGKPIHCIADGYVSRVAVLHGGYGQAIYVTHPNGLTSVYGHVISFAKNIQAYVRQYQYAHETFVCDLKFQPGQFPVKKGDIIALSGNEGASAGPHLHLELRRTETGEYIDPMPYFKHLLKDSKAPVGSLIGIYPIQGKGVVNGSSHKKLLAIGNLKQPVHAWGEIYTGISAKDYMDGTSNFYGVHSVTLYVDSVQVFNSTTDKVLPDENRMINGFTDYEELTRTRRLIMRSYKLPGNRLRLLHPNENRGAVTIDEERDYHFRYVLEDNFGNRRTYQFIVKGKRQDISEYKPEANEMLYWNRTNVIQKPGMELVVPRYYVYEDVPLRTDMRGDSSHIAFDYILDAGRTPIHSYCDLSIGLRHMPVADTTKYYIVQKAGKWRSSMGGKYANGWIKTRVRSLGTFSVDVDTIAPQITPIGQGGWRTSRNIRFRIKDMESGIGSYKVYIDGKFVLFGLKKGILVIQNPEKVKKGVSHKLEVTVTDQCGNMTRKEYKF</sequence>
<evidence type="ECO:0000259" key="2">
    <source>
        <dbReference type="Pfam" id="PF01551"/>
    </source>
</evidence>
<feature type="domain" description="M23ase beta-sheet core" evidence="2">
    <location>
        <begin position="49"/>
        <end position="115"/>
    </location>
</feature>
<dbReference type="CDD" id="cd12797">
    <property type="entry name" value="M23_peptidase"/>
    <property type="match status" value="1"/>
</dbReference>
<comment type="caution">
    <text evidence="3">The sequence shown here is derived from an EMBL/GenBank/DDBJ whole genome shotgun (WGS) entry which is preliminary data.</text>
</comment>
<protein>
    <submittedName>
        <fullName evidence="3">M23 family peptidase</fullName>
    </submittedName>
</protein>
<dbReference type="RefSeq" id="WP_117674041.1">
    <property type="nucleotide sequence ID" value="NZ_CABOGR010000043.1"/>
</dbReference>
<dbReference type="PANTHER" id="PTHR21666:SF285">
    <property type="entry name" value="M23 FAMILY METALLOPEPTIDASE"/>
    <property type="match status" value="1"/>
</dbReference>
<evidence type="ECO:0000256" key="1">
    <source>
        <dbReference type="SAM" id="SignalP"/>
    </source>
</evidence>
<keyword evidence="1" id="KW-0732">Signal</keyword>
<reference evidence="3 4" key="1">
    <citation type="submission" date="2018-08" db="EMBL/GenBank/DDBJ databases">
        <title>A genome reference for cultivated species of the human gut microbiota.</title>
        <authorList>
            <person name="Zou Y."/>
            <person name="Xue W."/>
            <person name="Luo G."/>
        </authorList>
    </citation>
    <scope>NUCLEOTIDE SEQUENCE [LARGE SCALE GENOMIC DNA]</scope>
    <source>
        <strain evidence="3 4">TF10-3AC</strain>
    </source>
</reference>
<dbReference type="AlphaFoldDB" id="A0A3E4MPQ9"/>